<keyword evidence="1" id="KW-0472">Membrane</keyword>
<dbReference type="KEGG" id="mic:Mic7113_5110"/>
<protein>
    <submittedName>
        <fullName evidence="2">Uncharacterized protein</fullName>
    </submittedName>
</protein>
<gene>
    <name evidence="2" type="ORF">Mic7113_5110</name>
</gene>
<feature type="transmembrane region" description="Helical" evidence="1">
    <location>
        <begin position="56"/>
        <end position="76"/>
    </location>
</feature>
<keyword evidence="1" id="KW-1133">Transmembrane helix</keyword>
<dbReference type="HOGENOM" id="CLU_1813599_0_0_3"/>
<name>K9WMJ7_9CYAN</name>
<keyword evidence="3" id="KW-1185">Reference proteome</keyword>
<feature type="transmembrane region" description="Helical" evidence="1">
    <location>
        <begin position="82"/>
        <end position="101"/>
    </location>
</feature>
<reference evidence="2 3" key="1">
    <citation type="submission" date="2012-06" db="EMBL/GenBank/DDBJ databases">
        <title>Finished chromosome of genome of Microcoleus sp. PCC 7113.</title>
        <authorList>
            <consortium name="US DOE Joint Genome Institute"/>
            <person name="Gugger M."/>
            <person name="Coursin T."/>
            <person name="Rippka R."/>
            <person name="Tandeau De Marsac N."/>
            <person name="Huntemann M."/>
            <person name="Wei C.-L."/>
            <person name="Han J."/>
            <person name="Detter J.C."/>
            <person name="Han C."/>
            <person name="Tapia R."/>
            <person name="Chen A."/>
            <person name="Kyrpides N."/>
            <person name="Mavromatis K."/>
            <person name="Markowitz V."/>
            <person name="Szeto E."/>
            <person name="Ivanova N."/>
            <person name="Pagani I."/>
            <person name="Pati A."/>
            <person name="Goodwin L."/>
            <person name="Nordberg H.P."/>
            <person name="Cantor M.N."/>
            <person name="Hua S.X."/>
            <person name="Woyke T."/>
            <person name="Kerfeld C.A."/>
        </authorList>
    </citation>
    <scope>NUCLEOTIDE SEQUENCE [LARGE SCALE GENOMIC DNA]</scope>
    <source>
        <strain evidence="2 3">PCC 7113</strain>
    </source>
</reference>
<evidence type="ECO:0000313" key="3">
    <source>
        <dbReference type="Proteomes" id="UP000010471"/>
    </source>
</evidence>
<dbReference type="EMBL" id="CP003630">
    <property type="protein sequence ID" value="AFZ20767.1"/>
    <property type="molecule type" value="Genomic_DNA"/>
</dbReference>
<proteinExistence type="predicted"/>
<sequence>MSRGSREQEVLSNKFGTITDKRLIFLSKKDLFQNGTREEMPLNQVVSVRFYQQKSFVAILIGSIGILVSLVLVSLVRGNLVTLMLGALIIALCVWIAYLGFAGFPTVAVTTVEGRITHARGWPNDKSEAKAFALVLREKIGA</sequence>
<dbReference type="Proteomes" id="UP000010471">
    <property type="component" value="Chromosome"/>
</dbReference>
<organism evidence="2 3">
    <name type="scientific">Allocoleopsis franciscana PCC 7113</name>
    <dbReference type="NCBI Taxonomy" id="1173027"/>
    <lineage>
        <taxon>Bacteria</taxon>
        <taxon>Bacillati</taxon>
        <taxon>Cyanobacteriota</taxon>
        <taxon>Cyanophyceae</taxon>
        <taxon>Coleofasciculales</taxon>
        <taxon>Coleofasciculaceae</taxon>
        <taxon>Allocoleopsis</taxon>
        <taxon>Allocoleopsis franciscana</taxon>
    </lineage>
</organism>
<accession>K9WMJ7</accession>
<evidence type="ECO:0000313" key="2">
    <source>
        <dbReference type="EMBL" id="AFZ20767.1"/>
    </source>
</evidence>
<dbReference type="RefSeq" id="WP_015184900.1">
    <property type="nucleotide sequence ID" value="NC_019738.1"/>
</dbReference>
<dbReference type="eggNOG" id="ENOG502ZTBE">
    <property type="taxonomic scope" value="Bacteria"/>
</dbReference>
<evidence type="ECO:0000256" key="1">
    <source>
        <dbReference type="SAM" id="Phobius"/>
    </source>
</evidence>
<dbReference type="AlphaFoldDB" id="K9WMJ7"/>
<dbReference type="OrthoDB" id="9553804at2"/>
<keyword evidence="1" id="KW-0812">Transmembrane</keyword>